<sequence length="478" mass="53275">MIGVSFFILVTALVASTLEEDLPLSPCPNVFQYEQTGFEAGQWYGVVNLSTDSTLHSLWLNIVLDTKANILGNWIGDVSTTDNIDFKVENTNMKIHPGPAVAVRFFVRYDKLGKTPKLQAIRLNGREICNANNPQPAVDRPDIVVSRPENSRPVDRPVTRPTESRQDTIRVDRPSDRPVTRPDNRQTESSRPRQEDKVITKPVFGRPSGDGPVYVQPQNPSLDGSNANPYSILDYFSGGRPTVVLQETNNNNNDNNGNRRVTRDQCGTVVRNNPNPLVTVDNKYICGGTLVSNLHVITAAHCVTRKGSSRIVNKNTLTVYLGKHNLRTSLRESVQFTEFVRPACLWPENQIALSNVIGKKGAVVGWGFDDTGVASEELTLVEMPIVDQETCIRSFSEFFAKFTSDYTYCAGYRDGTSVCNGDSGGGMVFKIQGIWYLRGLVSLSVARHNEYRCDPSHYVIFTDLAKFLPWIKQHTNDD</sequence>
<dbReference type="GO" id="GO:0004252">
    <property type="term" value="F:serine-type endopeptidase activity"/>
    <property type="evidence" value="ECO:0007669"/>
    <property type="project" value="InterPro"/>
</dbReference>
<dbReference type="SUPFAM" id="SSF50494">
    <property type="entry name" value="Trypsin-like serine proteases"/>
    <property type="match status" value="1"/>
</dbReference>
<dbReference type="GO" id="GO:0006508">
    <property type="term" value="P:proteolysis"/>
    <property type="evidence" value="ECO:0007669"/>
    <property type="project" value="InterPro"/>
</dbReference>
<dbReference type="EMBL" id="FZQP02000393">
    <property type="protein sequence ID" value="VVC88815.1"/>
    <property type="molecule type" value="Genomic_DNA"/>
</dbReference>
<dbReference type="PROSITE" id="PS50240">
    <property type="entry name" value="TRYPSIN_DOM"/>
    <property type="match status" value="1"/>
</dbReference>
<dbReference type="SMART" id="SM00020">
    <property type="entry name" value="Tryp_SPc"/>
    <property type="match status" value="1"/>
</dbReference>
<feature type="chain" id="PRO_5022803352" description="Peptidase S1 domain-containing protein" evidence="2">
    <location>
        <begin position="20"/>
        <end position="478"/>
    </location>
</feature>
<dbReference type="InterPro" id="IPR031986">
    <property type="entry name" value="GD_N"/>
</dbReference>
<dbReference type="InterPro" id="IPR009003">
    <property type="entry name" value="Peptidase_S1_PA"/>
</dbReference>
<keyword evidence="5" id="KW-1185">Reference proteome</keyword>
<evidence type="ECO:0000256" key="1">
    <source>
        <dbReference type="SAM" id="MobiDB-lite"/>
    </source>
</evidence>
<feature type="signal peptide" evidence="2">
    <location>
        <begin position="1"/>
        <end position="19"/>
    </location>
</feature>
<dbReference type="InterPro" id="IPR051333">
    <property type="entry name" value="CLIP_Serine_Protease"/>
</dbReference>
<dbReference type="Pfam" id="PF00089">
    <property type="entry name" value="Trypsin"/>
    <property type="match status" value="1"/>
</dbReference>
<dbReference type="InterPro" id="IPR001314">
    <property type="entry name" value="Peptidase_S1A"/>
</dbReference>
<dbReference type="Gene3D" id="2.40.10.10">
    <property type="entry name" value="Trypsin-like serine proteases"/>
    <property type="match status" value="2"/>
</dbReference>
<dbReference type="InterPro" id="IPR043504">
    <property type="entry name" value="Peptidase_S1_PA_chymotrypsin"/>
</dbReference>
<reference evidence="4 5" key="1">
    <citation type="submission" date="2017-07" db="EMBL/GenBank/DDBJ databases">
        <authorList>
            <person name="Talla V."/>
            <person name="Backstrom N."/>
        </authorList>
    </citation>
    <scope>NUCLEOTIDE SEQUENCE [LARGE SCALE GENOMIC DNA]</scope>
</reference>
<feature type="compositionally biased region" description="Basic and acidic residues" evidence="1">
    <location>
        <begin position="149"/>
        <end position="199"/>
    </location>
</feature>
<accession>A0A5E4PRY8</accession>
<dbReference type="CDD" id="cd00190">
    <property type="entry name" value="Tryp_SPc"/>
    <property type="match status" value="1"/>
</dbReference>
<evidence type="ECO:0000256" key="2">
    <source>
        <dbReference type="SAM" id="SignalP"/>
    </source>
</evidence>
<evidence type="ECO:0000259" key="3">
    <source>
        <dbReference type="PROSITE" id="PS50240"/>
    </source>
</evidence>
<dbReference type="InterPro" id="IPR018114">
    <property type="entry name" value="TRYPSIN_HIS"/>
</dbReference>
<dbReference type="AlphaFoldDB" id="A0A5E4PRY8"/>
<dbReference type="PROSITE" id="PS00134">
    <property type="entry name" value="TRYPSIN_HIS"/>
    <property type="match status" value="1"/>
</dbReference>
<dbReference type="PANTHER" id="PTHR24260">
    <property type="match status" value="1"/>
</dbReference>
<gene>
    <name evidence="4" type="ORF">LSINAPIS_LOCUS2088</name>
</gene>
<proteinExistence type="predicted"/>
<organism evidence="4 5">
    <name type="scientific">Leptidea sinapis</name>
    <dbReference type="NCBI Taxonomy" id="189913"/>
    <lineage>
        <taxon>Eukaryota</taxon>
        <taxon>Metazoa</taxon>
        <taxon>Ecdysozoa</taxon>
        <taxon>Arthropoda</taxon>
        <taxon>Hexapoda</taxon>
        <taxon>Insecta</taxon>
        <taxon>Pterygota</taxon>
        <taxon>Neoptera</taxon>
        <taxon>Endopterygota</taxon>
        <taxon>Lepidoptera</taxon>
        <taxon>Glossata</taxon>
        <taxon>Ditrysia</taxon>
        <taxon>Papilionoidea</taxon>
        <taxon>Pieridae</taxon>
        <taxon>Dismorphiinae</taxon>
        <taxon>Leptidea</taxon>
    </lineage>
</organism>
<evidence type="ECO:0000313" key="5">
    <source>
        <dbReference type="Proteomes" id="UP000324832"/>
    </source>
</evidence>
<dbReference type="Pfam" id="PF16030">
    <property type="entry name" value="GD_N"/>
    <property type="match status" value="1"/>
</dbReference>
<dbReference type="InterPro" id="IPR001254">
    <property type="entry name" value="Trypsin_dom"/>
</dbReference>
<feature type="compositionally biased region" description="Polar residues" evidence="1">
    <location>
        <begin position="216"/>
        <end position="227"/>
    </location>
</feature>
<keyword evidence="2" id="KW-0732">Signal</keyword>
<protein>
    <recommendedName>
        <fullName evidence="3">Peptidase S1 domain-containing protein</fullName>
    </recommendedName>
</protein>
<dbReference type="PANTHER" id="PTHR24260:SF143">
    <property type="entry name" value="SERINE PROTEASE GD-LIKE PROTEIN"/>
    <property type="match status" value="1"/>
</dbReference>
<feature type="region of interest" description="Disordered" evidence="1">
    <location>
        <begin position="129"/>
        <end position="227"/>
    </location>
</feature>
<evidence type="ECO:0000313" key="4">
    <source>
        <dbReference type="EMBL" id="VVC88815.1"/>
    </source>
</evidence>
<dbReference type="Proteomes" id="UP000324832">
    <property type="component" value="Unassembled WGS sequence"/>
</dbReference>
<name>A0A5E4PRY8_9NEOP</name>
<dbReference type="PRINTS" id="PR00722">
    <property type="entry name" value="CHYMOTRYPSIN"/>
</dbReference>
<feature type="domain" description="Peptidase S1" evidence="3">
    <location>
        <begin position="221"/>
        <end position="476"/>
    </location>
</feature>